<feature type="transmembrane region" description="Helical" evidence="4">
    <location>
        <begin position="1368"/>
        <end position="1391"/>
    </location>
</feature>
<comment type="caution">
    <text evidence="8">The sequence shown here is derived from an EMBL/GenBank/DDBJ whole genome shotgun (WGS) entry which is preliminary data.</text>
</comment>
<feature type="transmembrane region" description="Helical" evidence="4">
    <location>
        <begin position="1099"/>
        <end position="1124"/>
    </location>
</feature>
<evidence type="ECO:0000256" key="4">
    <source>
        <dbReference type="SAM" id="Phobius"/>
    </source>
</evidence>
<evidence type="ECO:0000259" key="6">
    <source>
        <dbReference type="Pfam" id="PF07662"/>
    </source>
</evidence>
<feature type="domain" description="Concentrative nucleoside transporter C-terminal" evidence="6">
    <location>
        <begin position="1204"/>
        <end position="1423"/>
    </location>
</feature>
<evidence type="ECO:0000259" key="5">
    <source>
        <dbReference type="Pfam" id="PF01773"/>
    </source>
</evidence>
<dbReference type="EMBL" id="LWCA01000182">
    <property type="protein sequence ID" value="OAF70158.1"/>
    <property type="molecule type" value="Genomic_DNA"/>
</dbReference>
<dbReference type="GO" id="GO:0032040">
    <property type="term" value="C:small-subunit processome"/>
    <property type="evidence" value="ECO:0007669"/>
    <property type="project" value="TreeGrafter"/>
</dbReference>
<dbReference type="OrthoDB" id="407922at2759"/>
<feature type="repeat" description="WD" evidence="3">
    <location>
        <begin position="587"/>
        <end position="619"/>
    </location>
</feature>
<keyword evidence="1 3" id="KW-0853">WD repeat</keyword>
<feature type="transmembrane region" description="Helical" evidence="4">
    <location>
        <begin position="1205"/>
        <end position="1224"/>
    </location>
</feature>
<evidence type="ECO:0000313" key="9">
    <source>
        <dbReference type="Proteomes" id="UP000078046"/>
    </source>
</evidence>
<feature type="transmembrane region" description="Helical" evidence="4">
    <location>
        <begin position="939"/>
        <end position="957"/>
    </location>
</feature>
<feature type="repeat" description="WD" evidence="3">
    <location>
        <begin position="96"/>
        <end position="129"/>
    </location>
</feature>
<feature type="transmembrane region" description="Helical" evidence="4">
    <location>
        <begin position="1043"/>
        <end position="1063"/>
    </location>
</feature>
<dbReference type="InterPro" id="IPR051570">
    <property type="entry name" value="TBC1_cilium_biogenesis"/>
</dbReference>
<dbReference type="CDD" id="cd00200">
    <property type="entry name" value="WD40"/>
    <property type="match status" value="1"/>
</dbReference>
<feature type="transmembrane region" description="Helical" evidence="4">
    <location>
        <begin position="1270"/>
        <end position="1294"/>
    </location>
</feature>
<dbReference type="SUPFAM" id="SSF50978">
    <property type="entry name" value="WD40 repeat-like"/>
    <property type="match status" value="2"/>
</dbReference>
<reference evidence="8 9" key="1">
    <citation type="submission" date="2016-04" db="EMBL/GenBank/DDBJ databases">
        <title>The genome of Intoshia linei affirms orthonectids as highly simplified spiralians.</title>
        <authorList>
            <person name="Mikhailov K.V."/>
            <person name="Slusarev G.S."/>
            <person name="Nikitin M.A."/>
            <person name="Logacheva M.D."/>
            <person name="Penin A."/>
            <person name="Aleoshin V."/>
            <person name="Panchin Y.V."/>
        </authorList>
    </citation>
    <scope>NUCLEOTIDE SEQUENCE [LARGE SCALE GENOMIC DNA]</scope>
    <source>
        <strain evidence="8">Intl2013</strain>
        <tissue evidence="8">Whole animal</tissue>
    </source>
</reference>
<evidence type="ECO:0000256" key="2">
    <source>
        <dbReference type="ARBA" id="ARBA00022737"/>
    </source>
</evidence>
<dbReference type="GO" id="GO:0030515">
    <property type="term" value="F:snoRNA binding"/>
    <property type="evidence" value="ECO:0007669"/>
    <property type="project" value="TreeGrafter"/>
</dbReference>
<dbReference type="InterPro" id="IPR036322">
    <property type="entry name" value="WD40_repeat_dom_sf"/>
</dbReference>
<evidence type="ECO:0000256" key="3">
    <source>
        <dbReference type="PROSITE-ProRule" id="PRU00221"/>
    </source>
</evidence>
<dbReference type="PROSITE" id="PS00678">
    <property type="entry name" value="WD_REPEATS_1"/>
    <property type="match status" value="1"/>
</dbReference>
<keyword evidence="4" id="KW-0472">Membrane</keyword>
<feature type="transmembrane region" description="Helical" evidence="4">
    <location>
        <begin position="1403"/>
        <end position="1425"/>
    </location>
</feature>
<dbReference type="InterPro" id="IPR011657">
    <property type="entry name" value="CNT_C_dom"/>
</dbReference>
<evidence type="ECO:0000256" key="1">
    <source>
        <dbReference type="ARBA" id="ARBA00022574"/>
    </source>
</evidence>
<dbReference type="Pfam" id="PF07662">
    <property type="entry name" value="Nucleos_tra2_C"/>
    <property type="match status" value="1"/>
</dbReference>
<dbReference type="Pfam" id="PF07670">
    <property type="entry name" value="Gate"/>
    <property type="match status" value="1"/>
</dbReference>
<dbReference type="Pfam" id="PF00400">
    <property type="entry name" value="WD40"/>
    <property type="match status" value="2"/>
</dbReference>
<feature type="domain" description="Concentrative nucleoside transporter N-terminal" evidence="5">
    <location>
        <begin position="1025"/>
        <end position="1094"/>
    </location>
</feature>
<dbReference type="Pfam" id="PF25172">
    <property type="entry name" value="Beta-prop_WDR3_2nd"/>
    <property type="match status" value="1"/>
</dbReference>
<dbReference type="InterPro" id="IPR002668">
    <property type="entry name" value="CNT_N_dom"/>
</dbReference>
<sequence length="1429" mass="162917">MVLAREYYRYELYGIFGIIGSHRANIIVTKNEVITSNGVHAVRWDLRTGTKKGYYMGNRHEICLIRQGFISNYIAVAYCNGSINFFRNNAEPSFNVNGHKSIITALNFNYNDSVLASGGQDTFIILWDIVGECGIIKLKGHKGAITQLRFSKNGNILFSSSKDCQIKVWDAVNYFCNYSIVADISEIWNFVYIENFNILVSFSNEILKLWKYNEGKLEEAGKLEIMSKGNGTSLNMDRDEKMLFVHSNGKMIEIFNILNETQFKKKKRKFKSNKCHEPLIFSRREPIMFPHKVCQFDIQTDSNLEIKLYVLSKSNYVSSVSFSKETCDFNHHFKLYGHRSEARRVKFYKNDIISMAQNSIKVWNKETLMYTKKVACKFATCFAILKGGNYVLVSTKLGLLEILNFATEECVYSSRCHNGPVSSIVSFGSSNFISFSHDKSVKCWELLISENDDITLNQIRTLELQKSIIFGNISKDKKYIAVALDDNNLKIFYTDSLKLYLTMYRHTLPINCVDFSFDSRILISASQDRRVNVWGMDFGDCRRSIVAHEDSVMVCRFVGKTTRFFSAGRDNIVKQWDADTFECIQIFKGHFGPVWSIDVDLSGKWVVSTSHDGSLHVWNETTEILSIKDEEEKKRNEDEEDEINKENFFDVPGESYETIFNIASRKSIETVRNAETLIDSLDIFIKNGIDAFKNEASIKQYGTDNIMDYIVTCFGNIKPAYMYESLLSIPFSPYGLLILELLPNLIKNCCDKELAIKGILFLIRMNQHEIVNKKSNIALIENAKLHITKILHTRWNSYSFNLRTIEMLKEAYQDRTNTICDIEVENVKLKRKKRKLLSIEKIDLTSVTEVEKKPQPRKIYLVTCIMLIVFLIAVSVQYSFLYVATSSNSTSIVLTYLKNFENMIENKYNLSCVLDSNTKLKNNKISLNDKYLTQMQENVVAIIIIILGLLILFDITNKKFFYMARLKIRFGHYFNTPNVKFSFCKNLNRSKIISIIPIIICIIVIIYTISINLILKKYYNFVSLVGYCVFLLLLFLKSHSRKDINIVTIFWGISLQFLIAIFLTKGNSFLQDIGDRLTLVIEFTKEGSRMVFGSYNEHYFAFLILPVIITFSAIFSICTYMNIIQYFVSKIASLMRNTMQISGEEATVAVANVFLGMTESPLIVNHSLAYLSLSQIHLIMTVGFSTIAGSIMIVYVSFGMSAAHLITASVTSIPASIIASKILYPDDKQTKSEIISKSCRKDSLQSRKKMEKPNGIFDAITIGAENALKMIFGIATALIAFISILALFNHLFLWTTKRIIGIQVKIETLFSYAFYPISLLMGIDIKDGLLAGRLIGLKIFLNEFIAFQKLGCAIQNPNISISPKSLNIMTYALCGFANLGSMGIFISALSSLHPQRRKDFSKLALECMLAGNIACFMTACIAGYIDWTN</sequence>
<dbReference type="PROSITE" id="PS50082">
    <property type="entry name" value="WD_REPEATS_2"/>
    <property type="match status" value="5"/>
</dbReference>
<feature type="transmembrane region" description="Helical" evidence="4">
    <location>
        <begin position="1306"/>
        <end position="1323"/>
    </location>
</feature>
<dbReference type="InterPro" id="IPR019775">
    <property type="entry name" value="WD40_repeat_CS"/>
</dbReference>
<dbReference type="Gene3D" id="2.130.10.10">
    <property type="entry name" value="YVTN repeat-like/Quinoprotein amine dehydrogenase"/>
    <property type="match status" value="3"/>
</dbReference>
<feature type="repeat" description="WD" evidence="3">
    <location>
        <begin position="545"/>
        <end position="586"/>
    </location>
</feature>
<keyword evidence="4" id="KW-0812">Transmembrane</keyword>
<dbReference type="PROSITE" id="PS50294">
    <property type="entry name" value="WD_REPEATS_REGION"/>
    <property type="match status" value="4"/>
</dbReference>
<feature type="transmembrane region" description="Helical" evidence="4">
    <location>
        <begin position="992"/>
        <end position="1012"/>
    </location>
</feature>
<dbReference type="SMART" id="SM00320">
    <property type="entry name" value="WD40"/>
    <property type="match status" value="9"/>
</dbReference>
<feature type="transmembrane region" description="Helical" evidence="4">
    <location>
        <begin position="1176"/>
        <end position="1198"/>
    </location>
</feature>
<dbReference type="Pfam" id="PF01773">
    <property type="entry name" value="Nucleos_tra2_N"/>
    <property type="match status" value="1"/>
</dbReference>
<feature type="domain" description="Nucleoside transporter/FeoB GTPase Gate" evidence="7">
    <location>
        <begin position="1102"/>
        <end position="1200"/>
    </location>
</feature>
<evidence type="ECO:0000259" key="7">
    <source>
        <dbReference type="Pfam" id="PF07670"/>
    </source>
</evidence>
<keyword evidence="9" id="KW-1185">Reference proteome</keyword>
<gene>
    <name evidence="8" type="ORF">A3Q56_02096</name>
</gene>
<dbReference type="GO" id="GO:0030490">
    <property type="term" value="P:maturation of SSU-rRNA"/>
    <property type="evidence" value="ECO:0007669"/>
    <property type="project" value="TreeGrafter"/>
</dbReference>
<feature type="repeat" description="WD" evidence="3">
    <location>
        <begin position="503"/>
        <end position="544"/>
    </location>
</feature>
<evidence type="ECO:0000313" key="8">
    <source>
        <dbReference type="EMBL" id="OAF70158.1"/>
    </source>
</evidence>
<feature type="transmembrane region" description="Helical" evidence="4">
    <location>
        <begin position="859"/>
        <end position="880"/>
    </location>
</feature>
<keyword evidence="2" id="KW-0677">Repeat</keyword>
<dbReference type="InterPro" id="IPR001680">
    <property type="entry name" value="WD40_rpt"/>
</dbReference>
<dbReference type="InterPro" id="IPR011642">
    <property type="entry name" value="Gate_dom"/>
</dbReference>
<dbReference type="Proteomes" id="UP000078046">
    <property type="component" value="Unassembled WGS sequence"/>
</dbReference>
<name>A0A177B781_9BILA</name>
<organism evidence="8 9">
    <name type="scientific">Intoshia linei</name>
    <dbReference type="NCBI Taxonomy" id="1819745"/>
    <lineage>
        <taxon>Eukaryota</taxon>
        <taxon>Metazoa</taxon>
        <taxon>Spiralia</taxon>
        <taxon>Lophotrochozoa</taxon>
        <taxon>Mesozoa</taxon>
        <taxon>Orthonectida</taxon>
        <taxon>Rhopaluridae</taxon>
        <taxon>Intoshia</taxon>
    </lineage>
</organism>
<keyword evidence="4" id="KW-1133">Transmembrane helix</keyword>
<proteinExistence type="predicted"/>
<feature type="repeat" description="WD" evidence="3">
    <location>
        <begin position="138"/>
        <end position="170"/>
    </location>
</feature>
<dbReference type="InterPro" id="IPR015943">
    <property type="entry name" value="WD40/YVTN_repeat-like_dom_sf"/>
</dbReference>
<dbReference type="PANTHER" id="PTHR19853">
    <property type="entry name" value="WD REPEAT CONTAINING PROTEIN 3 WDR3"/>
    <property type="match status" value="1"/>
</dbReference>
<protein>
    <submittedName>
        <fullName evidence="8">Uncharacterized protein</fullName>
    </submittedName>
</protein>
<accession>A0A177B781</accession>
<dbReference type="PANTHER" id="PTHR19853:SF0">
    <property type="entry name" value="WD REPEAT-CONTAINING PROTEIN 3"/>
    <property type="match status" value="1"/>
</dbReference>
<dbReference type="GO" id="GO:0034388">
    <property type="term" value="C:Pwp2p-containing subcomplex of 90S preribosome"/>
    <property type="evidence" value="ECO:0007669"/>
    <property type="project" value="TreeGrafter"/>
</dbReference>
<feature type="transmembrane region" description="Helical" evidence="4">
    <location>
        <begin position="1018"/>
        <end position="1036"/>
    </location>
</feature>